<accession>A0AAE0DQV6</accession>
<evidence type="ECO:0000256" key="1">
    <source>
        <dbReference type="SAM" id="MobiDB-lite"/>
    </source>
</evidence>
<protein>
    <submittedName>
        <fullName evidence="2">Uncharacterized protein</fullName>
    </submittedName>
</protein>
<gene>
    <name evidence="2" type="ORF">Dsin_030214</name>
</gene>
<feature type="region of interest" description="Disordered" evidence="1">
    <location>
        <begin position="247"/>
        <end position="279"/>
    </location>
</feature>
<reference evidence="2" key="1">
    <citation type="journal article" date="2023" name="Plant J.">
        <title>Genome sequences and population genomics provide insights into the demographic history, inbreeding, and mutation load of two 'living fossil' tree species of Dipteronia.</title>
        <authorList>
            <person name="Feng Y."/>
            <person name="Comes H.P."/>
            <person name="Chen J."/>
            <person name="Zhu S."/>
            <person name="Lu R."/>
            <person name="Zhang X."/>
            <person name="Li P."/>
            <person name="Qiu J."/>
            <person name="Olsen K.M."/>
            <person name="Qiu Y."/>
        </authorList>
    </citation>
    <scope>NUCLEOTIDE SEQUENCE</scope>
    <source>
        <strain evidence="2">NBL</strain>
    </source>
</reference>
<dbReference type="AlphaFoldDB" id="A0AAE0DQV6"/>
<evidence type="ECO:0000313" key="2">
    <source>
        <dbReference type="EMBL" id="KAK3182928.1"/>
    </source>
</evidence>
<name>A0AAE0DQV6_9ROSI</name>
<comment type="caution">
    <text evidence="2">The sequence shown here is derived from an EMBL/GenBank/DDBJ whole genome shotgun (WGS) entry which is preliminary data.</text>
</comment>
<proteinExistence type="predicted"/>
<dbReference type="EMBL" id="JANJYJ010000010">
    <property type="protein sequence ID" value="KAK3182928.1"/>
    <property type="molecule type" value="Genomic_DNA"/>
</dbReference>
<dbReference type="Proteomes" id="UP001281410">
    <property type="component" value="Unassembled WGS sequence"/>
</dbReference>
<evidence type="ECO:0000313" key="3">
    <source>
        <dbReference type="Proteomes" id="UP001281410"/>
    </source>
</evidence>
<organism evidence="2 3">
    <name type="scientific">Dipteronia sinensis</name>
    <dbReference type="NCBI Taxonomy" id="43782"/>
    <lineage>
        <taxon>Eukaryota</taxon>
        <taxon>Viridiplantae</taxon>
        <taxon>Streptophyta</taxon>
        <taxon>Embryophyta</taxon>
        <taxon>Tracheophyta</taxon>
        <taxon>Spermatophyta</taxon>
        <taxon>Magnoliopsida</taxon>
        <taxon>eudicotyledons</taxon>
        <taxon>Gunneridae</taxon>
        <taxon>Pentapetalae</taxon>
        <taxon>rosids</taxon>
        <taxon>malvids</taxon>
        <taxon>Sapindales</taxon>
        <taxon>Sapindaceae</taxon>
        <taxon>Hippocastanoideae</taxon>
        <taxon>Acereae</taxon>
        <taxon>Dipteronia</taxon>
    </lineage>
</organism>
<keyword evidence="3" id="KW-1185">Reference proteome</keyword>
<sequence>MKEARVNVIEVEEVHETTTAITNRKRGILPFKADPTGENCYLYTNRSPRWVLQGSISIGPQPVLWLMPHPSSNSILDLPVLPGLYSRTVPNPARKSCHRAGSLSSVIIRKLLVATLSVLTTNLEPSEENDSSNSMIPVTWLSRSLATSACCAKSVRKAQHLLVLNYREQFGLDAMVAEIKITKPVLCLALRKAPPNQAAMLNKPGAQPQIVPSPPLRVASPPLRVASPPLRVASPPLRVASPPLRVASPPLRVASPPRSQCDRSPKLTFKADATGEYAA</sequence>